<dbReference type="EMBL" id="JBBNAG010000012">
    <property type="protein sequence ID" value="KAK9088886.1"/>
    <property type="molecule type" value="Genomic_DNA"/>
</dbReference>
<keyword evidence="3" id="KW-1185">Reference proteome</keyword>
<gene>
    <name evidence="2" type="ORF">Scep_027968</name>
</gene>
<reference evidence="2 3" key="1">
    <citation type="submission" date="2024-01" db="EMBL/GenBank/DDBJ databases">
        <title>Genome assemblies of Stephania.</title>
        <authorList>
            <person name="Yang L."/>
        </authorList>
    </citation>
    <scope>NUCLEOTIDE SEQUENCE [LARGE SCALE GENOMIC DNA]</scope>
    <source>
        <strain evidence="2">JXDWG</strain>
        <tissue evidence="2">Leaf</tissue>
    </source>
</reference>
<dbReference type="AlphaFoldDB" id="A0AAP0E923"/>
<comment type="caution">
    <text evidence="2">The sequence shown here is derived from an EMBL/GenBank/DDBJ whole genome shotgun (WGS) entry which is preliminary data.</text>
</comment>
<name>A0AAP0E923_9MAGN</name>
<organism evidence="2 3">
    <name type="scientific">Stephania cephalantha</name>
    <dbReference type="NCBI Taxonomy" id="152367"/>
    <lineage>
        <taxon>Eukaryota</taxon>
        <taxon>Viridiplantae</taxon>
        <taxon>Streptophyta</taxon>
        <taxon>Embryophyta</taxon>
        <taxon>Tracheophyta</taxon>
        <taxon>Spermatophyta</taxon>
        <taxon>Magnoliopsida</taxon>
        <taxon>Ranunculales</taxon>
        <taxon>Menispermaceae</taxon>
        <taxon>Menispermoideae</taxon>
        <taxon>Cissampelideae</taxon>
        <taxon>Stephania</taxon>
    </lineage>
</organism>
<feature type="compositionally biased region" description="Low complexity" evidence="1">
    <location>
        <begin position="48"/>
        <end position="61"/>
    </location>
</feature>
<sequence length="247" mass="26440">MSPGKEIRWDRLAGRVVVGSSDHGGLAPAGGDIGHDDASNRGVAVIARSSSASNAARRPAVGSALAGRRHSRSGEIGGQRRTARRGGVEQRFRASSRVAARRGRRTVASCASEQRRVQIWRRRPASSAGEQAATRPVSSADGRATQAALGSGWTASRRANDSGGDATRLRRGTATGERRCAGDGCAAATEIRQATARWRVVDRSDEIATTRWRDLGVGCRVRKSRRERRFEVCVSREPRTSSRGKAS</sequence>
<proteinExistence type="predicted"/>
<evidence type="ECO:0000313" key="3">
    <source>
        <dbReference type="Proteomes" id="UP001419268"/>
    </source>
</evidence>
<feature type="region of interest" description="Disordered" evidence="1">
    <location>
        <begin position="48"/>
        <end position="178"/>
    </location>
</feature>
<accession>A0AAP0E923</accession>
<dbReference type="Proteomes" id="UP001419268">
    <property type="component" value="Unassembled WGS sequence"/>
</dbReference>
<protein>
    <submittedName>
        <fullName evidence="2">Uncharacterized protein</fullName>
    </submittedName>
</protein>
<evidence type="ECO:0000313" key="2">
    <source>
        <dbReference type="EMBL" id="KAK9088886.1"/>
    </source>
</evidence>
<feature type="region of interest" description="Disordered" evidence="1">
    <location>
        <begin position="19"/>
        <end position="38"/>
    </location>
</feature>
<evidence type="ECO:0000256" key="1">
    <source>
        <dbReference type="SAM" id="MobiDB-lite"/>
    </source>
</evidence>